<keyword evidence="3 6" id="KW-0067">ATP-binding</keyword>
<organism evidence="6 7">
    <name type="scientific">Marinobacterium zhoushanense</name>
    <dbReference type="NCBI Taxonomy" id="1679163"/>
    <lineage>
        <taxon>Bacteria</taxon>
        <taxon>Pseudomonadati</taxon>
        <taxon>Pseudomonadota</taxon>
        <taxon>Gammaproteobacteria</taxon>
        <taxon>Oceanospirillales</taxon>
        <taxon>Oceanospirillaceae</taxon>
        <taxon>Marinobacterium</taxon>
    </lineage>
</organism>
<dbReference type="InterPro" id="IPR003593">
    <property type="entry name" value="AAA+_ATPase"/>
</dbReference>
<dbReference type="PROSITE" id="PS00211">
    <property type="entry name" value="ABC_TRANSPORTER_1"/>
    <property type="match status" value="1"/>
</dbReference>
<evidence type="ECO:0000256" key="3">
    <source>
        <dbReference type="ARBA" id="ARBA00022840"/>
    </source>
</evidence>
<feature type="region of interest" description="Disordered" evidence="4">
    <location>
        <begin position="221"/>
        <end position="240"/>
    </location>
</feature>
<reference evidence="7" key="1">
    <citation type="journal article" date="2019" name="Int. J. Syst. Evol. Microbiol.">
        <title>The Global Catalogue of Microorganisms (GCM) 10K type strain sequencing project: providing services to taxonomists for standard genome sequencing and annotation.</title>
        <authorList>
            <consortium name="The Broad Institute Genomics Platform"/>
            <consortium name="The Broad Institute Genome Sequencing Center for Infectious Disease"/>
            <person name="Wu L."/>
            <person name="Ma J."/>
        </authorList>
    </citation>
    <scope>NUCLEOTIDE SEQUENCE [LARGE SCALE GENOMIC DNA]</scope>
    <source>
        <strain evidence="7">CGMCC 1.15341</strain>
    </source>
</reference>
<dbReference type="Gene3D" id="3.40.50.300">
    <property type="entry name" value="P-loop containing nucleotide triphosphate hydrolases"/>
    <property type="match status" value="1"/>
</dbReference>
<evidence type="ECO:0000313" key="6">
    <source>
        <dbReference type="EMBL" id="GGC06108.1"/>
    </source>
</evidence>
<gene>
    <name evidence="6" type="primary">macB</name>
    <name evidence="6" type="ORF">GCM10011352_35410</name>
</gene>
<dbReference type="PANTHER" id="PTHR24220:SF86">
    <property type="entry name" value="ABC TRANSPORTER ABCH.1"/>
    <property type="match status" value="1"/>
</dbReference>
<dbReference type="Proteomes" id="UP000629025">
    <property type="component" value="Unassembled WGS sequence"/>
</dbReference>
<sequence length="240" mass="26697">MIRLEQLCKTYHLGGESVHALDHLDLRIDAGDYLSVMGPSGSGKSTLLNMLGLLDTPDSGRYWLEEQEMGALNEEQRAKVRNQRIGFVFQAYHLIDRLSARENIELPLILTGVAPRERRPRVDELLERLGLEHHATHHPHQLSGGQRQRVAIARAVIRRPALLLADEPTGNLDSHASGEVISLLEELNGEGITLLVVTHDPAMGGRARRRLWMQDGALIRETNGDGNVTDSEPDRADAPR</sequence>
<evidence type="ECO:0000259" key="5">
    <source>
        <dbReference type="PROSITE" id="PS50893"/>
    </source>
</evidence>
<dbReference type="SUPFAM" id="SSF52540">
    <property type="entry name" value="P-loop containing nucleoside triphosphate hydrolases"/>
    <property type="match status" value="1"/>
</dbReference>
<evidence type="ECO:0000256" key="4">
    <source>
        <dbReference type="SAM" id="MobiDB-lite"/>
    </source>
</evidence>
<dbReference type="InterPro" id="IPR017911">
    <property type="entry name" value="MacB-like_ATP-bd"/>
</dbReference>
<protein>
    <submittedName>
        <fullName evidence="6">Macrolide export ATP-binding/permease protein MacB</fullName>
    </submittedName>
</protein>
<comment type="caution">
    <text evidence="6">The sequence shown here is derived from an EMBL/GenBank/DDBJ whole genome shotgun (WGS) entry which is preliminary data.</text>
</comment>
<evidence type="ECO:0000256" key="1">
    <source>
        <dbReference type="ARBA" id="ARBA00022448"/>
    </source>
</evidence>
<evidence type="ECO:0000256" key="2">
    <source>
        <dbReference type="ARBA" id="ARBA00022741"/>
    </source>
</evidence>
<dbReference type="RefSeq" id="WP_188750749.1">
    <property type="nucleotide sequence ID" value="NZ_BMIJ01000007.1"/>
</dbReference>
<dbReference type="PROSITE" id="PS50893">
    <property type="entry name" value="ABC_TRANSPORTER_2"/>
    <property type="match status" value="1"/>
</dbReference>
<accession>A0ABQ1KNP5</accession>
<dbReference type="InterPro" id="IPR017871">
    <property type="entry name" value="ABC_transporter-like_CS"/>
</dbReference>
<dbReference type="PANTHER" id="PTHR24220">
    <property type="entry name" value="IMPORT ATP-BINDING PROTEIN"/>
    <property type="match status" value="1"/>
</dbReference>
<feature type="domain" description="ABC transporter" evidence="5">
    <location>
        <begin position="2"/>
        <end position="240"/>
    </location>
</feature>
<dbReference type="Pfam" id="PF00005">
    <property type="entry name" value="ABC_tran"/>
    <property type="match status" value="1"/>
</dbReference>
<keyword evidence="2" id="KW-0547">Nucleotide-binding</keyword>
<dbReference type="InterPro" id="IPR015854">
    <property type="entry name" value="ABC_transpr_LolD-like"/>
</dbReference>
<keyword evidence="7" id="KW-1185">Reference proteome</keyword>
<dbReference type="GO" id="GO:0005524">
    <property type="term" value="F:ATP binding"/>
    <property type="evidence" value="ECO:0007669"/>
    <property type="project" value="UniProtKB-KW"/>
</dbReference>
<proteinExistence type="predicted"/>
<dbReference type="InterPro" id="IPR003439">
    <property type="entry name" value="ABC_transporter-like_ATP-bd"/>
</dbReference>
<dbReference type="SMART" id="SM00382">
    <property type="entry name" value="AAA"/>
    <property type="match status" value="1"/>
</dbReference>
<dbReference type="EMBL" id="BMIJ01000007">
    <property type="protein sequence ID" value="GGC06108.1"/>
    <property type="molecule type" value="Genomic_DNA"/>
</dbReference>
<name>A0ABQ1KNP5_9GAMM</name>
<dbReference type="InterPro" id="IPR027417">
    <property type="entry name" value="P-loop_NTPase"/>
</dbReference>
<keyword evidence="1" id="KW-0813">Transport</keyword>
<evidence type="ECO:0000313" key="7">
    <source>
        <dbReference type="Proteomes" id="UP000629025"/>
    </source>
</evidence>
<dbReference type="CDD" id="cd03255">
    <property type="entry name" value="ABC_MJ0796_LolCDE_FtsE"/>
    <property type="match status" value="1"/>
</dbReference>